<dbReference type="Pfam" id="PF24598">
    <property type="entry name" value="DOP1_C"/>
    <property type="match status" value="1"/>
</dbReference>
<dbReference type="Proteomes" id="UP000199752">
    <property type="component" value="Chromosome 2"/>
</dbReference>
<dbReference type="PANTHER" id="PTHR14042:SF24">
    <property type="entry name" value="PROTEIN DOPEY-1 HOMOLOG"/>
    <property type="match status" value="1"/>
</dbReference>
<evidence type="ECO:0000313" key="8">
    <source>
        <dbReference type="Proteomes" id="UP001429100"/>
    </source>
</evidence>
<dbReference type="Proteomes" id="UP001429100">
    <property type="component" value="Unassembled WGS sequence"/>
</dbReference>
<dbReference type="InterPro" id="IPR040314">
    <property type="entry name" value="DOP1"/>
</dbReference>
<keyword evidence="8" id="KW-1185">Reference proteome</keyword>
<dbReference type="GO" id="GO:0006895">
    <property type="term" value="P:Golgi to endosome transport"/>
    <property type="evidence" value="ECO:0007669"/>
    <property type="project" value="InterPro"/>
</dbReference>
<evidence type="ECO:0000259" key="4">
    <source>
        <dbReference type="Pfam" id="PF04118"/>
    </source>
</evidence>
<evidence type="ECO:0000256" key="3">
    <source>
        <dbReference type="ARBA" id="ARBA00046326"/>
    </source>
</evidence>
<evidence type="ECO:0000256" key="1">
    <source>
        <dbReference type="ARBA" id="ARBA00022448"/>
    </source>
</evidence>
<dbReference type="VEuPathDB" id="CryptoDB:Chro.20253"/>
<accession>A0A0S4TE10</accession>
<dbReference type="EMBL" id="JTAI01000039">
    <property type="protein sequence ID" value="PPS95107.1"/>
    <property type="molecule type" value="Genomic_DNA"/>
</dbReference>
<reference evidence="7 8" key="3">
    <citation type="submission" date="2017-10" db="EMBL/GenBank/DDBJ databases">
        <title>Consistent, comparative and evidence-based genome annotation and re-annotation for the closely-related species, Cryptosporidium parvum, C. hominis and C. tyzzeri.</title>
        <authorList>
            <person name="Baptista R.P."/>
            <person name="Li Y."/>
            <person name="Sateriale A."/>
            <person name="Striepen B."/>
            <person name="Kissinger J.C."/>
        </authorList>
    </citation>
    <scope>NUCLEOTIDE SEQUENCE [LARGE SCALE GENOMIC DNA]</scope>
    <source>
        <strain evidence="7">30976</strain>
    </source>
</reference>
<organism evidence="6">
    <name type="scientific">Cryptosporidium hominis</name>
    <dbReference type="NCBI Taxonomy" id="237895"/>
    <lineage>
        <taxon>Eukaryota</taxon>
        <taxon>Sar</taxon>
        <taxon>Alveolata</taxon>
        <taxon>Apicomplexa</taxon>
        <taxon>Conoidasida</taxon>
        <taxon>Coccidia</taxon>
        <taxon>Eucoccidiorida</taxon>
        <taxon>Eimeriorina</taxon>
        <taxon>Cryptosporidiidae</taxon>
        <taxon>Cryptosporidium</taxon>
    </lineage>
</organism>
<sequence length="1969" mass="227027">MSDFSWPKSDVRKYENEIYSILQSFEKAQEWADLSNCLQRLNRCISKEFCDIPGVPLKETISKRLAQCLNPSLPSGVHTKALETYGGIFGKIGKNELSSDLALYGSGLFPFFVHSSTQVKPIFLDLIDQYFLPLGPGLLPCLSGLIVGLLPGLEDSKSECYDRIMKTFQSISSRNCVGEKNFMCTLWLVILRTTQVRYPALEVILARFSTIYTSNKIISMKKIQSLIPCSILFLKALESCIDDENILVKRYLLDFLISHVPINQRTSLKLYYSHIEEILPHKSKVNLLRKALKLFLIREWSLTRRLIQWIMNDKYFSPEKKNEYKMDDEIVQTLIAAIIEELIFSFSLLDNYFSVSENSSSFAKYQSIRISKNPNSLQQTNNLANQTTILQPIKMINALFEEFVQCVNFIAPKILIPIFMYSRELTIKVPELKDSIIKECRSLINSTNLNPNIFLNTINSTFLNLLKKKTEKVIIDPNESLVTSPTPLLLKEIILFYVDNFLLNQEAEDNSLESFFMDLFIILIKIMVEFKAEEKEMIIFTELCIFSLNNLRAFKEINNNDTLESSIETLKQFIGFISTFLYENVFTEDKITLRNLLYEALTKLFNIKIFNEILLSQMDMSSLSPFEKFPIPSWLYKLFSRLIEVDFTEYSLLKLENYHIEDFFKCLKIIIDLLFNSNLFSKEEFIPSCWAECTLKIVKMLWGFLDPELFRFHEPTTNLLIDLENWAQVNFSRISNQINIHSQASVIRGSSILNQLFISQLSVLDIDLRIKNIKKLSIFMKYSVNSIYNIPPEVTFLILEGLDSNSIQLKSSCSIWIIQAMETPKLILDHLLGDLSGFEFVLLTNKRLQYKDGLDFARIIYSLERLVALISMENINIIQVFFDTKIDKLSISFNIFQYEILNYFEAFAFICLALFIADIPNSSDLRVNCTAINSLNFILNKICNNYVVSKKFNYEDKLMTILYNIINLVLEALQESITTRKYPLQAPTIQLLNTILLIQRQYKSISNKLEPSYLISANTKLFTILISGIQQTPNLSNNQIEINKNDYYIFSTNYSSISSCSSLIKPYLDLSLSIFEDLDQETLIQNAKSIILCLCMELVVSISNKNYSAILQYLDSILKVLLNVIGILPTSNTLSESKPNNFQNNSGFIYSLFSSQKSYPNKNCNIELNSLVNTPQLLNNPPETISSVTKISKSLILKNTILILFSALIESVNFVHEIRLTKETANLDMVCSQILRYVDSIAFIIAWNASDAFVFSGIACWSHVNNQIIKTKSRNSLNQENTNNDLRNISIISIFQLNSIKELIGPATIFSVVGDFLSYFWLNSSVVGTPNSTKFNHNNETQDTKVPSYVLFFSKITIDKGWIYCYKLWKETMVYHFLYTVLVTSSFSNGQDEFLNLWEIISTLLNLFLQNVKQPKSILWFATILSTLDSSMSSSKDVPSSFFLDKRLLCIFEDKKMIKNLNNLIYMVLFLLQENFSSKVSGAVLPQQFDKFPPLPPNIEAILQSIEFDFSHESQLPREISNIQGNSPKSIVSDDPSLLFSYYSLGFLIMYNTEVAFHASNKRLFLRNIWGSCIVKSLDWMFQPLLKRNNNVANMIHKYFLLLHIDTFPFRIFPDYPSGIRKPVIEALNSPNFFCIDRRTFRCWTNIISKLVSYDSTSLSAVGRVNILETYVSLQSMGIFSTKAAELQNRCNHIKRLAFLIFCCPENTFQLQLSLILEKLVENLKLAPEYLIDSDSNITLHFVYLAEQVILCLRVLLLKVHYQSLMPLWPIVLAELIKIFRLKNHKRLKISAMKFVDLASLLDIPEFHLYQWIFVIDFFNTKDTTETDDQKYNENIPSPESILFSPFCNISDANEDADKLVLGIDMKALDHSFNTEIPKFPLIYQRNKTESNDNFVEMALQLNNNCLLNSIKGSKIDYEKLLKSIENDFLDFPDNLLDWSYSCDLYSLYNMILNQKSILKHNCNKFSKI</sequence>
<dbReference type="VEuPathDB" id="CryptoDB:CHUDEA2_2360"/>
<comment type="similarity">
    <text evidence="3">Belongs to the DOP1 family.</text>
</comment>
<reference evidence="7 8" key="1">
    <citation type="submission" date="2014-11" db="EMBL/GenBank/DDBJ databases">
        <title>Comparative genomic analysis of Cryptosporidium hominis reveals occurrence of genetic recombination in virulent subtypes.</title>
        <authorList>
            <person name="Guo Y."/>
            <person name="Tang K."/>
            <person name="Frace M."/>
            <person name="Li N."/>
            <person name="Roellig D.M."/>
            <person name="Sammons S."/>
            <person name="Knipe K."/>
            <person name="Rowe L."/>
            <person name="Feng Y."/>
            <person name="Xiao L."/>
        </authorList>
    </citation>
    <scope>NUCLEOTIDE SEQUENCE [LARGE SCALE GENOMIC DNA]</scope>
    <source>
        <strain evidence="7">30976</strain>
    </source>
</reference>
<dbReference type="EMBL" id="LN877948">
    <property type="protein sequence ID" value="CUV04592.1"/>
    <property type="molecule type" value="Genomic_DNA"/>
</dbReference>
<dbReference type="InterPro" id="IPR056457">
    <property type="entry name" value="DOP1_C"/>
</dbReference>
<dbReference type="InterPro" id="IPR007249">
    <property type="entry name" value="DOP1_N"/>
</dbReference>
<dbReference type="GO" id="GO:0005802">
    <property type="term" value="C:trans-Golgi network"/>
    <property type="evidence" value="ECO:0007669"/>
    <property type="project" value="TreeGrafter"/>
</dbReference>
<dbReference type="OrthoDB" id="297643at2759"/>
<protein>
    <submittedName>
        <fullName evidence="7">Dop1p family protein</fullName>
    </submittedName>
</protein>
<dbReference type="GO" id="GO:0005768">
    <property type="term" value="C:endosome"/>
    <property type="evidence" value="ECO:0007669"/>
    <property type="project" value="TreeGrafter"/>
</dbReference>
<dbReference type="GO" id="GO:0015031">
    <property type="term" value="P:protein transport"/>
    <property type="evidence" value="ECO:0007669"/>
    <property type="project" value="UniProtKB-KW"/>
</dbReference>
<name>A0A0S4TE10_CRYHO</name>
<dbReference type="VEuPathDB" id="CryptoDB:ChTU502y2012_366g0090"/>
<feature type="domain" description="DOP1 N-terminal" evidence="4">
    <location>
        <begin position="9"/>
        <end position="313"/>
    </location>
</feature>
<feature type="domain" description="DOP1-like C-terminal" evidence="5">
    <location>
        <begin position="1621"/>
        <end position="1825"/>
    </location>
</feature>
<evidence type="ECO:0000256" key="2">
    <source>
        <dbReference type="ARBA" id="ARBA00022927"/>
    </source>
</evidence>
<evidence type="ECO:0000259" key="5">
    <source>
        <dbReference type="Pfam" id="PF24598"/>
    </source>
</evidence>
<evidence type="ECO:0000313" key="6">
    <source>
        <dbReference type="EMBL" id="CUV04592.1"/>
    </source>
</evidence>
<proteinExistence type="inferred from homology"/>
<gene>
    <name evidence="6" type="ORF">CHUDEA2_2360</name>
    <name evidence="7" type="ORF">GY17_00002189</name>
</gene>
<keyword evidence="2" id="KW-0653">Protein transport</keyword>
<dbReference type="VEuPathDB" id="CryptoDB:GY17_00002189"/>
<dbReference type="Pfam" id="PF04118">
    <property type="entry name" value="Dopey_N"/>
    <property type="match status" value="1"/>
</dbReference>
<dbReference type="GO" id="GO:0005829">
    <property type="term" value="C:cytosol"/>
    <property type="evidence" value="ECO:0007669"/>
    <property type="project" value="GOC"/>
</dbReference>
<evidence type="ECO:0000313" key="7">
    <source>
        <dbReference type="EMBL" id="PPS95107.1"/>
    </source>
</evidence>
<keyword evidence="1" id="KW-0813">Transport</keyword>
<reference evidence="6" key="2">
    <citation type="submission" date="2015-08" db="EMBL/GenBank/DDBJ databases">
        <authorList>
            <person name="Babu N.S."/>
            <person name="Beckwith C.J."/>
            <person name="Beseler K.G."/>
            <person name="Brison A."/>
            <person name="Carone J.V."/>
            <person name="Caskin T.P."/>
            <person name="Diamond M."/>
            <person name="Durham M.E."/>
            <person name="Foxe J.M."/>
            <person name="Go M."/>
            <person name="Henderson B.A."/>
            <person name="Jones I.B."/>
            <person name="McGettigan J.A."/>
            <person name="Micheletti S.J."/>
            <person name="Nasrallah M.E."/>
            <person name="Ortiz D."/>
            <person name="Piller C.R."/>
            <person name="Privatt S.R."/>
            <person name="Schneider S.L."/>
            <person name="Sharp S."/>
            <person name="Smith T.C."/>
            <person name="Stanton J.D."/>
            <person name="Ullery H.E."/>
            <person name="Wilson R.J."/>
            <person name="Serrano M.G."/>
            <person name="Buck G."/>
            <person name="Lee V."/>
            <person name="Wang Y."/>
            <person name="Carvalho R."/>
            <person name="Voegtly L."/>
            <person name="Shi R."/>
            <person name="Duckworth R."/>
            <person name="Johnson A."/>
            <person name="Loviza R."/>
            <person name="Walstead R."/>
            <person name="Shah Z."/>
            <person name="Kiflezghi M."/>
            <person name="Wade K."/>
            <person name="Ball S.L."/>
            <person name="Bradley K.W."/>
            <person name="Asai D.J."/>
            <person name="Bowman C.A."/>
            <person name="Russell D.A."/>
            <person name="Pope W.H."/>
            <person name="Jacobs-Sera D."/>
            <person name="Hendrix R.W."/>
            <person name="Hatfull G.F."/>
        </authorList>
    </citation>
    <scope>NUCLEOTIDE SEQUENCE [LARGE SCALE GENOMIC DNA]</scope>
</reference>
<dbReference type="PANTHER" id="PTHR14042">
    <property type="entry name" value="DOPEY-RELATED"/>
    <property type="match status" value="1"/>
</dbReference>